<sequence length="155" mass="16873">MGTVAFGQARVVFAPRHHHALFHAPLQLPLHGIKPAGKASAGVFPRQLLFHQCFDVLTGSVRVTPRPGAFQSVQFTFRLVAAEPFAHKSPGFRYQFVHLQRLQILLFALLIFPFDTTAADAITATSETSSAENSAGVKVISVGMLQPICGSYSVW</sequence>
<dbReference type="Proteomes" id="UP000254220">
    <property type="component" value="Unassembled WGS sequence"/>
</dbReference>
<evidence type="ECO:0000313" key="1">
    <source>
        <dbReference type="EMBL" id="SUI46624.1"/>
    </source>
</evidence>
<dbReference type="AlphaFoldDB" id="A0A379YKQ6"/>
<accession>A0A379YKQ6</accession>
<protein>
    <submittedName>
        <fullName evidence="1">Uncharacterized protein</fullName>
    </submittedName>
</protein>
<name>A0A379YKQ6_SALER</name>
<gene>
    <name evidence="1" type="ORF">NCTC12420_05017</name>
</gene>
<proteinExistence type="predicted"/>
<evidence type="ECO:0000313" key="2">
    <source>
        <dbReference type="Proteomes" id="UP000254220"/>
    </source>
</evidence>
<reference evidence="1 2" key="1">
    <citation type="submission" date="2018-06" db="EMBL/GenBank/DDBJ databases">
        <authorList>
            <consortium name="Pathogen Informatics"/>
            <person name="Doyle S."/>
        </authorList>
    </citation>
    <scope>NUCLEOTIDE SEQUENCE [LARGE SCALE GENOMIC DNA]</scope>
    <source>
        <strain evidence="1 2">NCTC12420</strain>
    </source>
</reference>
<dbReference type="EMBL" id="UGYB01000004">
    <property type="protein sequence ID" value="SUI46624.1"/>
    <property type="molecule type" value="Genomic_DNA"/>
</dbReference>
<organism evidence="1 2">
    <name type="scientific">Salmonella enterica subsp. indica</name>
    <dbReference type="NCBI Taxonomy" id="59207"/>
    <lineage>
        <taxon>Bacteria</taxon>
        <taxon>Pseudomonadati</taxon>
        <taxon>Pseudomonadota</taxon>
        <taxon>Gammaproteobacteria</taxon>
        <taxon>Enterobacterales</taxon>
        <taxon>Enterobacteriaceae</taxon>
        <taxon>Salmonella</taxon>
    </lineage>
</organism>